<dbReference type="Proteomes" id="UP000234412">
    <property type="component" value="Unassembled WGS sequence"/>
</dbReference>
<keyword evidence="2 3" id="KW-0378">Hydrolase</keyword>
<dbReference type="EMBL" id="PIDP01002145">
    <property type="protein sequence ID" value="PLM82108.1"/>
    <property type="molecule type" value="Genomic_DNA"/>
</dbReference>
<comment type="caution">
    <text evidence="3">The sequence shown here is derived from an EMBL/GenBank/DDBJ whole genome shotgun (WGS) entry which is preliminary data.</text>
</comment>
<accession>A0A2N4YQB5</accession>
<evidence type="ECO:0000256" key="1">
    <source>
        <dbReference type="ARBA" id="ARBA00022503"/>
    </source>
</evidence>
<dbReference type="GO" id="GO:0009015">
    <property type="term" value="F:N-succinylarginine dihydrolase activity"/>
    <property type="evidence" value="ECO:0007669"/>
    <property type="project" value="InterPro"/>
</dbReference>
<dbReference type="Gene3D" id="3.75.10.20">
    <property type="entry name" value="Succinylarginine dihydrolase"/>
    <property type="match status" value="1"/>
</dbReference>
<dbReference type="SUPFAM" id="SSF55909">
    <property type="entry name" value="Pentein"/>
    <property type="match status" value="1"/>
</dbReference>
<evidence type="ECO:0000313" key="3">
    <source>
        <dbReference type="EMBL" id="PLM82108.1"/>
    </source>
</evidence>
<dbReference type="InterPro" id="IPR037031">
    <property type="entry name" value="AstB_sf"/>
</dbReference>
<dbReference type="GO" id="GO:0006525">
    <property type="term" value="P:arginine metabolic process"/>
    <property type="evidence" value="ECO:0007669"/>
    <property type="project" value="UniProtKB-KW"/>
</dbReference>
<keyword evidence="1" id="KW-0056">Arginine metabolism</keyword>
<sequence>MSGFEANFDGLVGPTHHYAGLSVGNEASQNNRDGLSNPKKAALQGLYKMKALADRGFVQGILPPQPRPNLRLLREVGFQGSDEQVIRQAAHAAPQLLSAFSSASSMWTANAATVSPSADSADGKVHFTVANLNNKLHRMQEAPTTSAILGATFADPRYFAHHAALP</sequence>
<dbReference type="PANTHER" id="PTHR30420:SF2">
    <property type="entry name" value="N-SUCCINYLARGININE DIHYDROLASE"/>
    <property type="match status" value="1"/>
</dbReference>
<evidence type="ECO:0000256" key="2">
    <source>
        <dbReference type="ARBA" id="ARBA00022801"/>
    </source>
</evidence>
<name>A0A2N4YQB5_KLEVA</name>
<reference evidence="3 4" key="2">
    <citation type="submission" date="2018-01" db="EMBL/GenBank/DDBJ databases">
        <title>Genomic study of Klebsiella pneumoniae.</title>
        <authorList>
            <person name="Yang Y."/>
            <person name="Bicalho R."/>
        </authorList>
    </citation>
    <scope>NUCLEOTIDE SEQUENCE [LARGE SCALE GENOMIC DNA]</scope>
    <source>
        <strain evidence="3 4">A8</strain>
    </source>
</reference>
<dbReference type="Pfam" id="PF04996">
    <property type="entry name" value="AstB"/>
    <property type="match status" value="1"/>
</dbReference>
<reference evidence="3 4" key="1">
    <citation type="submission" date="2017-11" db="EMBL/GenBank/DDBJ databases">
        <authorList>
            <person name="Han C.G."/>
        </authorList>
    </citation>
    <scope>NUCLEOTIDE SEQUENCE [LARGE SCALE GENOMIC DNA]</scope>
    <source>
        <strain evidence="3 4">A8</strain>
    </source>
</reference>
<dbReference type="InterPro" id="IPR007079">
    <property type="entry name" value="SuccinylArg_d-Hdrlase_AstB"/>
</dbReference>
<feature type="non-terminal residue" evidence="3">
    <location>
        <position position="166"/>
    </location>
</feature>
<dbReference type="AlphaFoldDB" id="A0A2N4YQB5"/>
<gene>
    <name evidence="3" type="ORF">CWN47_34455</name>
</gene>
<evidence type="ECO:0000313" key="4">
    <source>
        <dbReference type="Proteomes" id="UP000234412"/>
    </source>
</evidence>
<organism evidence="3 4">
    <name type="scientific">Klebsiella variicola</name>
    <dbReference type="NCBI Taxonomy" id="244366"/>
    <lineage>
        <taxon>Bacteria</taxon>
        <taxon>Pseudomonadati</taxon>
        <taxon>Pseudomonadota</taxon>
        <taxon>Gammaproteobacteria</taxon>
        <taxon>Enterobacterales</taxon>
        <taxon>Enterobacteriaceae</taxon>
        <taxon>Klebsiella/Raoultella group</taxon>
        <taxon>Klebsiella</taxon>
        <taxon>Klebsiella pneumoniae complex</taxon>
    </lineage>
</organism>
<proteinExistence type="predicted"/>
<dbReference type="PANTHER" id="PTHR30420">
    <property type="entry name" value="N-SUCCINYLARGININE DIHYDROLASE"/>
    <property type="match status" value="1"/>
</dbReference>
<protein>
    <submittedName>
        <fullName evidence="3">Succinylarginine dihydrolase</fullName>
    </submittedName>
</protein>